<dbReference type="EMBL" id="JAQSVD010000011">
    <property type="protein sequence ID" value="MDE1471939.1"/>
    <property type="molecule type" value="Genomic_DNA"/>
</dbReference>
<dbReference type="Proteomes" id="UP001215087">
    <property type="component" value="Unassembled WGS sequence"/>
</dbReference>
<dbReference type="RefSeq" id="WP_227208660.1">
    <property type="nucleotide sequence ID" value="NZ_JAJCLO010000013.1"/>
</dbReference>
<name>A0ABT5UUB0_EUBLI</name>
<organism evidence="1 2">
    <name type="scientific">Eubacterium limosum</name>
    <dbReference type="NCBI Taxonomy" id="1736"/>
    <lineage>
        <taxon>Bacteria</taxon>
        <taxon>Bacillati</taxon>
        <taxon>Bacillota</taxon>
        <taxon>Clostridia</taxon>
        <taxon>Eubacteriales</taxon>
        <taxon>Eubacteriaceae</taxon>
        <taxon>Eubacterium</taxon>
    </lineage>
</organism>
<gene>
    <name evidence="1" type="ORF">PTZ04_16895</name>
</gene>
<proteinExistence type="predicted"/>
<evidence type="ECO:0000313" key="2">
    <source>
        <dbReference type="Proteomes" id="UP001215087"/>
    </source>
</evidence>
<evidence type="ECO:0000313" key="1">
    <source>
        <dbReference type="EMBL" id="MDE1471939.1"/>
    </source>
</evidence>
<keyword evidence="2" id="KW-1185">Reference proteome</keyword>
<comment type="caution">
    <text evidence="1">The sequence shown here is derived from an EMBL/GenBank/DDBJ whole genome shotgun (WGS) entry which is preliminary data.</text>
</comment>
<reference evidence="1 2" key="1">
    <citation type="submission" date="2023-02" db="EMBL/GenBank/DDBJ databases">
        <title>Comparative genome analysis of Eubacterium limosum species.</title>
        <authorList>
            <person name="Bak J.E."/>
        </authorList>
    </citation>
    <scope>NUCLEOTIDE SEQUENCE [LARGE SCALE GENOMIC DNA]</scope>
    <source>
        <strain evidence="1 2">KGMB01548</strain>
    </source>
</reference>
<sequence length="165" mass="19409">MLDDSYIYENLFQKLSNEKDPDVQNGWISKNKTKDGLSVSFFKKLTCHIRYSKKNNVFYIAILKEYKDYFIGANLPRMADVALWFRFPITNKNDLETLFPYFRKLYDHLAENYSVSGMFGCCSHYLECSDNKACISKDKVFSSRCQYNKLNLSNGKIFYGKNRNV</sequence>
<protein>
    <submittedName>
        <fullName evidence="1">Uncharacterized protein</fullName>
    </submittedName>
</protein>
<accession>A0ABT5UUB0</accession>